<dbReference type="CDD" id="cd05827">
    <property type="entry name" value="Sortase_C"/>
    <property type="match status" value="1"/>
</dbReference>
<keyword evidence="3" id="KW-1133">Transmembrane helix</keyword>
<name>A0A9D1T584_9FIRM</name>
<dbReference type="Proteomes" id="UP000886723">
    <property type="component" value="Unassembled WGS sequence"/>
</dbReference>
<dbReference type="Pfam" id="PF04203">
    <property type="entry name" value="Sortase"/>
    <property type="match status" value="1"/>
</dbReference>
<protein>
    <submittedName>
        <fullName evidence="4">Class C sortase</fullName>
    </submittedName>
</protein>
<proteinExistence type="predicted"/>
<evidence type="ECO:0000256" key="2">
    <source>
        <dbReference type="PIRSR" id="PIRSR605754-1"/>
    </source>
</evidence>
<dbReference type="NCBIfam" id="NF033745">
    <property type="entry name" value="class_C_sortase"/>
    <property type="match status" value="1"/>
</dbReference>
<reference evidence="4" key="2">
    <citation type="journal article" date="2021" name="PeerJ">
        <title>Extensive microbial diversity within the chicken gut microbiome revealed by metagenomics and culture.</title>
        <authorList>
            <person name="Gilroy R."/>
            <person name="Ravi A."/>
            <person name="Getino M."/>
            <person name="Pursley I."/>
            <person name="Horton D.L."/>
            <person name="Alikhan N.F."/>
            <person name="Baker D."/>
            <person name="Gharbi K."/>
            <person name="Hall N."/>
            <person name="Watson M."/>
            <person name="Adriaenssens E.M."/>
            <person name="Foster-Nyarko E."/>
            <person name="Jarju S."/>
            <person name="Secka A."/>
            <person name="Antonio M."/>
            <person name="Oren A."/>
            <person name="Chaudhuri R.R."/>
            <person name="La Ragione R."/>
            <person name="Hildebrand F."/>
            <person name="Pallen M.J."/>
        </authorList>
    </citation>
    <scope>NUCLEOTIDE SEQUENCE</scope>
    <source>
        <strain evidence="4">ChiBcec2-4451</strain>
    </source>
</reference>
<keyword evidence="3" id="KW-0472">Membrane</keyword>
<comment type="caution">
    <text evidence="4">The sequence shown here is derived from an EMBL/GenBank/DDBJ whole genome shotgun (WGS) entry which is preliminary data.</text>
</comment>
<organism evidence="4 5">
    <name type="scientific">Candidatus Pullilachnospira stercoravium</name>
    <dbReference type="NCBI Taxonomy" id="2840913"/>
    <lineage>
        <taxon>Bacteria</taxon>
        <taxon>Bacillati</taxon>
        <taxon>Bacillota</taxon>
        <taxon>Clostridia</taxon>
        <taxon>Lachnospirales</taxon>
        <taxon>Lachnospiraceae</taxon>
        <taxon>Lachnospiraceae incertae sedis</taxon>
        <taxon>Candidatus Pullilachnospira</taxon>
    </lineage>
</organism>
<feature type="transmembrane region" description="Helical" evidence="3">
    <location>
        <begin position="242"/>
        <end position="262"/>
    </location>
</feature>
<sequence length="274" mass="31075">MKKRKVTTVFFLLLFLAGLSLLLYPTVSNWWNTMHQSRAITEYSQQAENINREEYEKMWREAQEYNAALRENPDRFLMTEEEKQQYEQLLQVSDTGMIGYVDIPAIDCSMPFYHGTDEAVLQVAAGHLEGTSLPVGGMGTHCAISGHRGLPSARLFTDLDKLKEGDLFTLRVLEESLTYEVDQILIVEPEDMEALAIVPMQDYCTLITCTPYGINSHRLLVRGHRVLLAEETEPEESEEDHFPVLPVALAVPAAAVMAALLVKCRSRKKKKRNI</sequence>
<dbReference type="InterPro" id="IPR005754">
    <property type="entry name" value="Sortase"/>
</dbReference>
<dbReference type="InterPro" id="IPR042002">
    <property type="entry name" value="Sortase_C"/>
</dbReference>
<dbReference type="NCBIfam" id="TIGR01076">
    <property type="entry name" value="sortase_fam"/>
    <property type="match status" value="1"/>
</dbReference>
<dbReference type="GO" id="GO:0016787">
    <property type="term" value="F:hydrolase activity"/>
    <property type="evidence" value="ECO:0007669"/>
    <property type="project" value="UniProtKB-KW"/>
</dbReference>
<dbReference type="AlphaFoldDB" id="A0A9D1T584"/>
<gene>
    <name evidence="4" type="ORF">IAA63_00150</name>
</gene>
<evidence type="ECO:0000313" key="5">
    <source>
        <dbReference type="Proteomes" id="UP000886723"/>
    </source>
</evidence>
<evidence type="ECO:0000313" key="4">
    <source>
        <dbReference type="EMBL" id="HIV11534.1"/>
    </source>
</evidence>
<dbReference type="Gene3D" id="2.40.260.10">
    <property type="entry name" value="Sortase"/>
    <property type="match status" value="1"/>
</dbReference>
<evidence type="ECO:0000256" key="1">
    <source>
        <dbReference type="ARBA" id="ARBA00022801"/>
    </source>
</evidence>
<feature type="active site" description="Acyl-thioester intermediate" evidence="2">
    <location>
        <position position="209"/>
    </location>
</feature>
<keyword evidence="1" id="KW-0378">Hydrolase</keyword>
<feature type="active site" description="Proton donor/acceptor" evidence="2">
    <location>
        <position position="147"/>
    </location>
</feature>
<dbReference type="EMBL" id="DVON01000003">
    <property type="protein sequence ID" value="HIV11534.1"/>
    <property type="molecule type" value="Genomic_DNA"/>
</dbReference>
<reference evidence="4" key="1">
    <citation type="submission" date="2020-10" db="EMBL/GenBank/DDBJ databases">
        <authorList>
            <person name="Gilroy R."/>
        </authorList>
    </citation>
    <scope>NUCLEOTIDE SEQUENCE</scope>
    <source>
        <strain evidence="4">ChiBcec2-4451</strain>
    </source>
</reference>
<dbReference type="InterPro" id="IPR023365">
    <property type="entry name" value="Sortase_dom-sf"/>
</dbReference>
<keyword evidence="3" id="KW-0812">Transmembrane</keyword>
<evidence type="ECO:0000256" key="3">
    <source>
        <dbReference type="SAM" id="Phobius"/>
    </source>
</evidence>
<dbReference type="SUPFAM" id="SSF63817">
    <property type="entry name" value="Sortase"/>
    <property type="match status" value="1"/>
</dbReference>
<accession>A0A9D1T584</accession>